<name>K6YDA1_9ALTE</name>
<gene>
    <name evidence="2" type="ORF">GLIP_3565</name>
</gene>
<dbReference type="PANTHER" id="PTHR45663:SF11">
    <property type="entry name" value="GEO12009P1"/>
    <property type="match status" value="1"/>
</dbReference>
<dbReference type="OrthoDB" id="9790390at2"/>
<dbReference type="Pfam" id="PF14561">
    <property type="entry name" value="TPR_20"/>
    <property type="match status" value="1"/>
</dbReference>
<dbReference type="Pfam" id="PF14559">
    <property type="entry name" value="TPR_19"/>
    <property type="match status" value="1"/>
</dbReference>
<dbReference type="GO" id="GO:0006950">
    <property type="term" value="P:response to stress"/>
    <property type="evidence" value="ECO:0007669"/>
    <property type="project" value="UniProtKB-ARBA"/>
</dbReference>
<protein>
    <submittedName>
        <fullName evidence="2">Thioredoxin domain-containing protein</fullName>
    </submittedName>
</protein>
<proteinExistence type="predicted"/>
<dbReference type="RefSeq" id="WP_008845979.1">
    <property type="nucleotide sequence ID" value="NZ_BAEN01000067.1"/>
</dbReference>
<dbReference type="AlphaFoldDB" id="K6YDA1"/>
<evidence type="ECO:0000313" key="2">
    <source>
        <dbReference type="EMBL" id="GAC16177.1"/>
    </source>
</evidence>
<reference evidence="2 3" key="1">
    <citation type="journal article" date="2017" name="Antonie Van Leeuwenhoek">
        <title>Rhizobium rhizosphaerae sp. nov., a novel species isolated from rice rhizosphere.</title>
        <authorList>
            <person name="Zhao J.J."/>
            <person name="Zhang J."/>
            <person name="Zhang R.J."/>
            <person name="Zhang C.W."/>
            <person name="Yin H.Q."/>
            <person name="Zhang X.X."/>
        </authorList>
    </citation>
    <scope>NUCLEOTIDE SEQUENCE [LARGE SCALE GENOMIC DNA]</scope>
    <source>
        <strain evidence="2 3">E3</strain>
    </source>
</reference>
<dbReference type="PANTHER" id="PTHR45663">
    <property type="entry name" value="GEO12009P1"/>
    <property type="match status" value="1"/>
</dbReference>
<dbReference type="SUPFAM" id="SSF52833">
    <property type="entry name" value="Thioredoxin-like"/>
    <property type="match status" value="1"/>
</dbReference>
<dbReference type="GO" id="GO:0005737">
    <property type="term" value="C:cytoplasm"/>
    <property type="evidence" value="ECO:0007669"/>
    <property type="project" value="TreeGrafter"/>
</dbReference>
<dbReference type="PROSITE" id="PS51352">
    <property type="entry name" value="THIOREDOXIN_2"/>
    <property type="match status" value="1"/>
</dbReference>
<dbReference type="Gene3D" id="1.25.40.10">
    <property type="entry name" value="Tetratricopeptide repeat domain"/>
    <property type="match status" value="2"/>
</dbReference>
<sequence length="281" mass="31791">MQNFVNLNIENFQQVIIEESKQKLVLVNFWAPNLEMCEQLTPILESLASKHAEHLIYANVNCEQEQQIAQQFGIQSLPTVILVKDGQPIDGFAGPMMEEQIKELLEKHLPNAEDGLYEKAVELVNQGDYQQAFTLAKQAHDLDSKRADIALIMADCYVELGNTKQAKLILDTILLVDQNGYYHSIVGKVELLEKASESPEIKQLQAQLAEQPDNLQVKVDLAIQLHQANKPEEALELLFAVLKKDLAFGEARKYTLDMINAMPDGDPLKSQSRRKMYSLLY</sequence>
<keyword evidence="3" id="KW-1185">Reference proteome</keyword>
<dbReference type="SUPFAM" id="SSF48452">
    <property type="entry name" value="TPR-like"/>
    <property type="match status" value="1"/>
</dbReference>
<dbReference type="eggNOG" id="COG3118">
    <property type="taxonomic scope" value="Bacteria"/>
</dbReference>
<evidence type="ECO:0000313" key="3">
    <source>
        <dbReference type="Proteomes" id="UP000006334"/>
    </source>
</evidence>
<dbReference type="EMBL" id="BAEN01000067">
    <property type="protein sequence ID" value="GAC16177.1"/>
    <property type="molecule type" value="Genomic_DNA"/>
</dbReference>
<dbReference type="CDD" id="cd02956">
    <property type="entry name" value="ybbN"/>
    <property type="match status" value="1"/>
</dbReference>
<dbReference type="GO" id="GO:0015035">
    <property type="term" value="F:protein-disulfide reductase activity"/>
    <property type="evidence" value="ECO:0007669"/>
    <property type="project" value="TreeGrafter"/>
</dbReference>
<dbReference type="Gene3D" id="3.40.30.10">
    <property type="entry name" value="Glutaredoxin"/>
    <property type="match status" value="1"/>
</dbReference>
<evidence type="ECO:0000259" key="1">
    <source>
        <dbReference type="PROSITE" id="PS51352"/>
    </source>
</evidence>
<dbReference type="InterPro" id="IPR011990">
    <property type="entry name" value="TPR-like_helical_dom_sf"/>
</dbReference>
<dbReference type="STRING" id="1127673.GLIP_3565"/>
<feature type="domain" description="Thioredoxin" evidence="1">
    <location>
        <begin position="1"/>
        <end position="110"/>
    </location>
</feature>
<accession>K6YDA1</accession>
<dbReference type="InterPro" id="IPR013766">
    <property type="entry name" value="Thioredoxin_domain"/>
</dbReference>
<dbReference type="Pfam" id="PF00085">
    <property type="entry name" value="Thioredoxin"/>
    <property type="match status" value="1"/>
</dbReference>
<comment type="caution">
    <text evidence="2">The sequence shown here is derived from an EMBL/GenBank/DDBJ whole genome shotgun (WGS) entry which is preliminary data.</text>
</comment>
<organism evidence="2 3">
    <name type="scientific">Aliiglaciecola lipolytica E3</name>
    <dbReference type="NCBI Taxonomy" id="1127673"/>
    <lineage>
        <taxon>Bacteria</taxon>
        <taxon>Pseudomonadati</taxon>
        <taxon>Pseudomonadota</taxon>
        <taxon>Gammaproteobacteria</taxon>
        <taxon>Alteromonadales</taxon>
        <taxon>Alteromonadaceae</taxon>
        <taxon>Aliiglaciecola</taxon>
    </lineage>
</organism>
<dbReference type="InterPro" id="IPR036249">
    <property type="entry name" value="Thioredoxin-like_sf"/>
</dbReference>
<dbReference type="Proteomes" id="UP000006334">
    <property type="component" value="Unassembled WGS sequence"/>
</dbReference>